<protein>
    <submittedName>
        <fullName evidence="2">Uncharacterized protein</fullName>
    </submittedName>
</protein>
<reference evidence="3" key="1">
    <citation type="submission" date="2016-06" db="EMBL/GenBank/DDBJ databases">
        <authorList>
            <person name="Sutton G."/>
            <person name="Brinkac L."/>
            <person name="Sanka R."/>
            <person name="Adams M."/>
            <person name="Lau E."/>
            <person name="Mehaffy C."/>
            <person name="Tameris M."/>
            <person name="Hatherill M."/>
            <person name="Hanekom W."/>
            <person name="Mahomed H."/>
            <person name="Mcshane H."/>
        </authorList>
    </citation>
    <scope>NUCLEOTIDE SEQUENCE [LARGE SCALE GENOMIC DNA]</scope>
    <source>
        <strain evidence="3">852002-51209_SCH5440388</strain>
    </source>
</reference>
<dbReference type="Proteomes" id="UP000093902">
    <property type="component" value="Unassembled WGS sequence"/>
</dbReference>
<sequence length="331" mass="36084">MTVWSLLFCFAVLQQQYHWWTPWPAWVTATGVAVFGLLAGVPITLLTQPVVNTYATVLNGLTAPQRTAVARAVRGGPIPTDPAVLTATVRAMDLARGYRDRVTPTQRRLGWVVIGIFGVVLTVLEFIADRPLLGLVYLALAVWLAVLQVWPAWIRHRREPHLARLRAAAADDPEVAAAVAQAVAPAAPTARQRWLRVGLVLLLAVAGGAATAWLSNVSGRDCRTVRTVVGYIHDHRDLLDPGRIGPGGPDLSEYQAWSDQLAHYSIRVSDPDIARHLQQIGDLSAEAVSTVEQARTPGLSTTGIDIRKAFYLNIVQRLVDADTQLLDGCKR</sequence>
<evidence type="ECO:0000256" key="1">
    <source>
        <dbReference type="SAM" id="Phobius"/>
    </source>
</evidence>
<feature type="transmembrane region" description="Helical" evidence="1">
    <location>
        <begin position="109"/>
        <end position="128"/>
    </location>
</feature>
<feature type="transmembrane region" description="Helical" evidence="1">
    <location>
        <begin position="24"/>
        <end position="46"/>
    </location>
</feature>
<gene>
    <name evidence="2" type="ORF">A5792_28600</name>
</gene>
<keyword evidence="1" id="KW-0472">Membrane</keyword>
<proteinExistence type="predicted"/>
<dbReference type="EMBL" id="LZSO01000037">
    <property type="protein sequence ID" value="OBB25349.1"/>
    <property type="molecule type" value="Genomic_DNA"/>
</dbReference>
<feature type="transmembrane region" description="Helical" evidence="1">
    <location>
        <begin position="134"/>
        <end position="154"/>
    </location>
</feature>
<keyword evidence="1" id="KW-0812">Transmembrane</keyword>
<organism evidence="2 3">
    <name type="scientific">Mycolicibacterium peregrinum</name>
    <name type="common">Mycobacterium peregrinum</name>
    <dbReference type="NCBI Taxonomy" id="43304"/>
    <lineage>
        <taxon>Bacteria</taxon>
        <taxon>Bacillati</taxon>
        <taxon>Actinomycetota</taxon>
        <taxon>Actinomycetes</taxon>
        <taxon>Mycobacteriales</taxon>
        <taxon>Mycobacteriaceae</taxon>
        <taxon>Mycolicibacterium</taxon>
    </lineage>
</organism>
<evidence type="ECO:0000313" key="2">
    <source>
        <dbReference type="EMBL" id="OBB25349.1"/>
    </source>
</evidence>
<name>A0A1A0QV06_MYCPR</name>
<accession>A0A1A0QV06</accession>
<comment type="caution">
    <text evidence="2">The sequence shown here is derived from an EMBL/GenBank/DDBJ whole genome shotgun (WGS) entry which is preliminary data.</text>
</comment>
<dbReference type="AlphaFoldDB" id="A0A1A0QV06"/>
<keyword evidence="1" id="KW-1133">Transmembrane helix</keyword>
<evidence type="ECO:0000313" key="3">
    <source>
        <dbReference type="Proteomes" id="UP000093902"/>
    </source>
</evidence>
<feature type="transmembrane region" description="Helical" evidence="1">
    <location>
        <begin position="194"/>
        <end position="214"/>
    </location>
</feature>